<dbReference type="PROSITE" id="PS01195">
    <property type="entry name" value="PEPT_TRNA_HYDROL_1"/>
    <property type="match status" value="1"/>
</dbReference>
<comment type="similarity">
    <text evidence="5">Belongs to the PTH family.</text>
</comment>
<dbReference type="InterPro" id="IPR001328">
    <property type="entry name" value="Pept_tRNA_hydro"/>
</dbReference>
<evidence type="ECO:0000256" key="1">
    <source>
        <dbReference type="ARBA" id="ARBA00013260"/>
    </source>
</evidence>
<protein>
    <recommendedName>
        <fullName evidence="1">peptidyl-tRNA hydrolase</fullName>
        <ecNumber evidence="1">3.1.1.29</ecNumber>
    </recommendedName>
</protein>
<dbReference type="EC" id="3.1.1.29" evidence="1"/>
<dbReference type="GO" id="GO:0000049">
    <property type="term" value="F:tRNA binding"/>
    <property type="evidence" value="ECO:0007669"/>
    <property type="project" value="UniProtKB-KW"/>
</dbReference>
<feature type="region of interest" description="Disordered" evidence="6">
    <location>
        <begin position="187"/>
        <end position="206"/>
    </location>
</feature>
<dbReference type="PANTHER" id="PTHR17224">
    <property type="entry name" value="PEPTIDYL-TRNA HYDROLASE"/>
    <property type="match status" value="1"/>
</dbReference>
<reference evidence="7" key="1">
    <citation type="submission" date="2018-05" db="EMBL/GenBank/DDBJ databases">
        <authorList>
            <person name="Lanie J.A."/>
            <person name="Ng W.-L."/>
            <person name="Kazmierczak K.M."/>
            <person name="Andrzejewski T.M."/>
            <person name="Davidsen T.M."/>
            <person name="Wayne K.J."/>
            <person name="Tettelin H."/>
            <person name="Glass J.I."/>
            <person name="Rusch D."/>
            <person name="Podicherti R."/>
            <person name="Tsui H.-C.T."/>
            <person name="Winkler M.E."/>
        </authorList>
    </citation>
    <scope>NUCLEOTIDE SEQUENCE</scope>
</reference>
<keyword evidence="4" id="KW-0694">RNA-binding</keyword>
<gene>
    <name evidence="7" type="ORF">METZ01_LOCUS446194</name>
</gene>
<dbReference type="SUPFAM" id="SSF53178">
    <property type="entry name" value="Peptidyl-tRNA hydrolase-like"/>
    <property type="match status" value="1"/>
</dbReference>
<dbReference type="CDD" id="cd00462">
    <property type="entry name" value="PTH"/>
    <property type="match status" value="1"/>
</dbReference>
<keyword evidence="3" id="KW-0378">Hydrolase</keyword>
<evidence type="ECO:0000256" key="4">
    <source>
        <dbReference type="ARBA" id="ARBA00022884"/>
    </source>
</evidence>
<proteinExistence type="inferred from homology"/>
<dbReference type="EMBL" id="UINC01182880">
    <property type="protein sequence ID" value="SVD93340.1"/>
    <property type="molecule type" value="Genomic_DNA"/>
</dbReference>
<evidence type="ECO:0000256" key="2">
    <source>
        <dbReference type="ARBA" id="ARBA00022555"/>
    </source>
</evidence>
<dbReference type="InterPro" id="IPR036416">
    <property type="entry name" value="Pept_tRNA_hydro_sf"/>
</dbReference>
<organism evidence="7">
    <name type="scientific">marine metagenome</name>
    <dbReference type="NCBI Taxonomy" id="408172"/>
    <lineage>
        <taxon>unclassified sequences</taxon>
        <taxon>metagenomes</taxon>
        <taxon>ecological metagenomes</taxon>
    </lineage>
</organism>
<name>A0A382ZDI8_9ZZZZ</name>
<keyword evidence="2" id="KW-0820">tRNA-binding</keyword>
<dbReference type="Pfam" id="PF01195">
    <property type="entry name" value="Pept_tRNA_hydro"/>
    <property type="match status" value="1"/>
</dbReference>
<dbReference type="AlphaFoldDB" id="A0A382ZDI8"/>
<feature type="non-terminal residue" evidence="7">
    <location>
        <position position="1"/>
    </location>
</feature>
<evidence type="ECO:0000313" key="7">
    <source>
        <dbReference type="EMBL" id="SVD93340.1"/>
    </source>
</evidence>
<dbReference type="GO" id="GO:0004045">
    <property type="term" value="F:peptidyl-tRNA hydrolase activity"/>
    <property type="evidence" value="ECO:0007669"/>
    <property type="project" value="UniProtKB-EC"/>
</dbReference>
<dbReference type="FunFam" id="3.40.50.1470:FF:000001">
    <property type="entry name" value="Peptidyl-tRNA hydrolase"/>
    <property type="match status" value="1"/>
</dbReference>
<evidence type="ECO:0000256" key="6">
    <source>
        <dbReference type="SAM" id="MobiDB-lite"/>
    </source>
</evidence>
<dbReference type="PANTHER" id="PTHR17224:SF1">
    <property type="entry name" value="PEPTIDYL-TRNA HYDROLASE"/>
    <property type="match status" value="1"/>
</dbReference>
<dbReference type="PROSITE" id="PS01196">
    <property type="entry name" value="PEPT_TRNA_HYDROL_2"/>
    <property type="match status" value="1"/>
</dbReference>
<evidence type="ECO:0000256" key="3">
    <source>
        <dbReference type="ARBA" id="ARBA00022801"/>
    </source>
</evidence>
<dbReference type="Gene3D" id="3.40.50.1470">
    <property type="entry name" value="Peptidyl-tRNA hydrolase"/>
    <property type="match status" value="1"/>
</dbReference>
<sequence>VLLVVGLGNPGPEHVWNRHNIGFMVADGIAHRYDFERYRSRFSGLISRGEIEDERVSLFKPTNFMNESGRAVNEVIRFFKLSLDQVVVVHDDLDLTPGKVRIKTGGGAAGHNGLRSIDSYIGKDYRRIRIGIGHPGERAVVSNYVLSDFVKDDQLWLDRVIPAVTDAIPFILRGDGAGFTNKVSLLINPPSEQPSPDASAAPTDQE</sequence>
<dbReference type="HAMAP" id="MF_00083">
    <property type="entry name" value="Pept_tRNA_hydro_bact"/>
    <property type="match status" value="1"/>
</dbReference>
<accession>A0A382ZDI8</accession>
<dbReference type="NCBIfam" id="TIGR00447">
    <property type="entry name" value="pth"/>
    <property type="match status" value="1"/>
</dbReference>
<dbReference type="InterPro" id="IPR018171">
    <property type="entry name" value="Pept_tRNA_hydro_CS"/>
</dbReference>
<evidence type="ECO:0000256" key="5">
    <source>
        <dbReference type="ARBA" id="ARBA00038063"/>
    </source>
</evidence>